<dbReference type="NCBIfam" id="TIGR01393">
    <property type="entry name" value="lepA"/>
    <property type="match status" value="1"/>
</dbReference>
<dbReference type="RefSeq" id="WP_042112813.1">
    <property type="nucleotide sequence ID" value="NZ_CEWL01000010.1"/>
</dbReference>
<dbReference type="EC" id="3.6.5.n1" evidence="6"/>
<dbReference type="GO" id="GO:0003746">
    <property type="term" value="F:translation elongation factor activity"/>
    <property type="evidence" value="ECO:0007669"/>
    <property type="project" value="UniProtKB-KW"/>
</dbReference>
<dbReference type="InterPro" id="IPR035654">
    <property type="entry name" value="LepA_IV"/>
</dbReference>
<keyword evidence="6" id="KW-0472">Membrane</keyword>
<dbReference type="NCBIfam" id="TIGR00231">
    <property type="entry name" value="small_GTP"/>
    <property type="match status" value="1"/>
</dbReference>
<dbReference type="Pfam" id="PF00679">
    <property type="entry name" value="EFG_C"/>
    <property type="match status" value="1"/>
</dbReference>
<dbReference type="Gene3D" id="3.40.50.300">
    <property type="entry name" value="P-loop containing nucleotide triphosphate hydrolases"/>
    <property type="match status" value="1"/>
</dbReference>
<dbReference type="PANTHER" id="PTHR43512:SF4">
    <property type="entry name" value="TRANSLATION FACTOR GUF1 HOMOLOG, CHLOROPLASTIC"/>
    <property type="match status" value="1"/>
</dbReference>
<dbReference type="Gene3D" id="3.30.70.870">
    <property type="entry name" value="Elongation Factor G (Translational Gtpase), domain 3"/>
    <property type="match status" value="1"/>
</dbReference>
<dbReference type="CDD" id="cd03709">
    <property type="entry name" value="lepA_C"/>
    <property type="match status" value="1"/>
</dbReference>
<dbReference type="CDD" id="cd16260">
    <property type="entry name" value="EF4_III"/>
    <property type="match status" value="1"/>
</dbReference>
<dbReference type="Gene3D" id="2.40.30.10">
    <property type="entry name" value="Translation factors"/>
    <property type="match status" value="1"/>
</dbReference>
<dbReference type="InterPro" id="IPR031157">
    <property type="entry name" value="G_TR_CS"/>
</dbReference>
<dbReference type="InterPro" id="IPR013842">
    <property type="entry name" value="LepA_CTD"/>
</dbReference>
<dbReference type="PROSITE" id="PS51722">
    <property type="entry name" value="G_TR_2"/>
    <property type="match status" value="1"/>
</dbReference>
<dbReference type="InterPro" id="IPR004161">
    <property type="entry name" value="EFTu-like_2"/>
</dbReference>
<dbReference type="EMBL" id="RWHX01000007">
    <property type="protein sequence ID" value="RSK84045.1"/>
    <property type="molecule type" value="Genomic_DNA"/>
</dbReference>
<keyword evidence="6" id="KW-1003">Cell membrane</keyword>
<evidence type="ECO:0000256" key="3">
    <source>
        <dbReference type="ARBA" id="ARBA00022801"/>
    </source>
</evidence>
<dbReference type="Gene3D" id="3.30.70.240">
    <property type="match status" value="1"/>
</dbReference>
<dbReference type="GO" id="GO:0016787">
    <property type="term" value="F:hydrolase activity"/>
    <property type="evidence" value="ECO:0007669"/>
    <property type="project" value="UniProtKB-KW"/>
</dbReference>
<dbReference type="Gene3D" id="3.30.70.2570">
    <property type="entry name" value="Elongation factor 4, C-terminal domain"/>
    <property type="match status" value="1"/>
</dbReference>
<dbReference type="GeneID" id="47013192"/>
<reference evidence="8 9" key="1">
    <citation type="submission" date="2018-12" db="EMBL/GenBank/DDBJ databases">
        <title>Whole genome sequence of a Pandoraea apista isolate from a patient with cystic fibrosis.</title>
        <authorList>
            <person name="Kenna D.T."/>
            <person name="Turton J.F."/>
        </authorList>
    </citation>
    <scope>NUCLEOTIDE SEQUENCE [LARGE SCALE GENOMIC DNA]</scope>
    <source>
        <strain evidence="8 9">Pa13324</strain>
    </source>
</reference>
<dbReference type="PANTHER" id="PTHR43512">
    <property type="entry name" value="TRANSLATION FACTOR GUF1-RELATED"/>
    <property type="match status" value="1"/>
</dbReference>
<dbReference type="HAMAP" id="MF_00071">
    <property type="entry name" value="LepA"/>
    <property type="match status" value="1"/>
</dbReference>
<evidence type="ECO:0000256" key="4">
    <source>
        <dbReference type="ARBA" id="ARBA00022917"/>
    </source>
</evidence>
<dbReference type="Pfam" id="PF03144">
    <property type="entry name" value="GTP_EFTU_D2"/>
    <property type="match status" value="1"/>
</dbReference>
<evidence type="ECO:0000256" key="1">
    <source>
        <dbReference type="ARBA" id="ARBA00005454"/>
    </source>
</evidence>
<dbReference type="InterPro" id="IPR006297">
    <property type="entry name" value="EF-4"/>
</dbReference>
<keyword evidence="8" id="KW-0251">Elongation factor</keyword>
<dbReference type="SUPFAM" id="SSF52540">
    <property type="entry name" value="P-loop containing nucleoside triphosphate hydrolases"/>
    <property type="match status" value="1"/>
</dbReference>
<dbReference type="InterPro" id="IPR000795">
    <property type="entry name" value="T_Tr_GTP-bd_dom"/>
</dbReference>
<accession>A0ABX9ZTG2</accession>
<sequence length="601" mass="66704">MDHIRNFSIIAHIDHGKSTLADRIIQLSGGLSDREMESRVLDSMDLERERGITIKAQTAALQYKARDGKIYNLNLIDTPGHVDFSYEVSRSLSACEGALLVVDASQGVEAQTVANCYTAIELGVEVVPVLNKIDLPSAEPENAIQEIEDVIGIEAVDAVRCSAKTGFGVEDVLESLIAKVPPPKGDASAPLQALIIDSWFDNYVGVVMLVRVVNGTLKPKEKIQLMATGATYPVEQVGVFTPRSQQRESLSAGQVGFIISGIKELHAAKVGDTVTHAVTTTTKPAPEPLPGFKEVKPQVFAGLYPVEANQYDALRESLEKLKLNDASLQYEPEVSQALGFGFRCGFLGLLHMEIVQERLEREFDMDLITTAPTVIYEVIERDGTLTTVENPSKMPDPGRIEEIREPIVTVNLYMPQEYVGAVVTLCQQKRGVQIDMQYHGRQVRLIYEIPMAEIVLDFFDRLKSVSRGYASMDYEFKEYRSSDVVKVDMLINGDKVDALSIIVHRSESRRRGNQVAAKMREIIPRQMYDVAIQAAIGANIIARENIKALRKNVLAKCYGGDITRKKKLLEKQKEGKKRMKQVGSVEIPQEAFLAILQVEDK</sequence>
<dbReference type="Proteomes" id="UP000270216">
    <property type="component" value="Unassembled WGS sequence"/>
</dbReference>
<keyword evidence="3 6" id="KW-0378">Hydrolase</keyword>
<evidence type="ECO:0000259" key="7">
    <source>
        <dbReference type="PROSITE" id="PS51722"/>
    </source>
</evidence>
<dbReference type="InterPro" id="IPR000640">
    <property type="entry name" value="EFG_V-like"/>
</dbReference>
<dbReference type="Pfam" id="PF00009">
    <property type="entry name" value="GTP_EFTU"/>
    <property type="match status" value="1"/>
</dbReference>
<proteinExistence type="inferred from homology"/>
<comment type="function">
    <text evidence="6">Required for accurate and efficient protein synthesis under certain stress conditions. May act as a fidelity factor of the translation reaction, by catalyzing a one-codon backward translocation of tRNAs on improperly translocated ribosomes. Back-translocation proceeds from a post-translocation (POST) complex to a pre-translocation (PRE) complex, thus giving elongation factor G a second chance to translocate the tRNAs correctly. Binds to ribosomes in a GTP-dependent manner.</text>
</comment>
<comment type="catalytic activity">
    <reaction evidence="6">
        <text>GTP + H2O = GDP + phosphate + H(+)</text>
        <dbReference type="Rhea" id="RHEA:19669"/>
        <dbReference type="ChEBI" id="CHEBI:15377"/>
        <dbReference type="ChEBI" id="CHEBI:15378"/>
        <dbReference type="ChEBI" id="CHEBI:37565"/>
        <dbReference type="ChEBI" id="CHEBI:43474"/>
        <dbReference type="ChEBI" id="CHEBI:58189"/>
        <dbReference type="EC" id="3.6.5.n1"/>
    </reaction>
</comment>
<keyword evidence="2 6" id="KW-0547">Nucleotide-binding</keyword>
<keyword evidence="4 6" id="KW-0648">Protein biosynthesis</keyword>
<keyword evidence="9" id="KW-1185">Reference proteome</keyword>
<dbReference type="InterPro" id="IPR038363">
    <property type="entry name" value="LepA_C_sf"/>
</dbReference>
<name>A0ABX9ZTG2_9BURK</name>
<dbReference type="Pfam" id="PF06421">
    <property type="entry name" value="LepA_C"/>
    <property type="match status" value="1"/>
</dbReference>
<feature type="domain" description="Tr-type G" evidence="7">
    <location>
        <begin position="2"/>
        <end position="184"/>
    </location>
</feature>
<dbReference type="SUPFAM" id="SSF54980">
    <property type="entry name" value="EF-G C-terminal domain-like"/>
    <property type="match status" value="2"/>
</dbReference>
<evidence type="ECO:0000313" key="9">
    <source>
        <dbReference type="Proteomes" id="UP000270216"/>
    </source>
</evidence>
<evidence type="ECO:0000256" key="5">
    <source>
        <dbReference type="ARBA" id="ARBA00023134"/>
    </source>
</evidence>
<evidence type="ECO:0000256" key="6">
    <source>
        <dbReference type="HAMAP-Rule" id="MF_00071"/>
    </source>
</evidence>
<evidence type="ECO:0000313" key="8">
    <source>
        <dbReference type="EMBL" id="RSK84045.1"/>
    </source>
</evidence>
<comment type="subcellular location">
    <subcellularLocation>
        <location evidence="6">Cell membrane</location>
        <topology evidence="6">Peripheral membrane protein</topology>
        <orientation evidence="6">Cytoplasmic side</orientation>
    </subcellularLocation>
</comment>
<organism evidence="8 9">
    <name type="scientific">Pandoraea apista</name>
    <dbReference type="NCBI Taxonomy" id="93218"/>
    <lineage>
        <taxon>Bacteria</taxon>
        <taxon>Pseudomonadati</taxon>
        <taxon>Pseudomonadota</taxon>
        <taxon>Betaproteobacteria</taxon>
        <taxon>Burkholderiales</taxon>
        <taxon>Burkholderiaceae</taxon>
        <taxon>Pandoraea</taxon>
    </lineage>
</organism>
<dbReference type="SMART" id="SM00838">
    <property type="entry name" value="EFG_C"/>
    <property type="match status" value="1"/>
</dbReference>
<comment type="similarity">
    <text evidence="1 6">Belongs to the TRAFAC class translation factor GTPase superfamily. Classic translation factor GTPase family. LepA subfamily.</text>
</comment>
<dbReference type="CDD" id="cd01890">
    <property type="entry name" value="LepA"/>
    <property type="match status" value="1"/>
</dbReference>
<protein>
    <recommendedName>
        <fullName evidence="6">Elongation factor 4</fullName>
        <shortName evidence="6">EF-4</shortName>
        <ecNumber evidence="6">3.6.5.n1</ecNumber>
    </recommendedName>
    <alternativeName>
        <fullName evidence="6">Ribosomal back-translocase LepA</fullName>
    </alternativeName>
</protein>
<dbReference type="InterPro" id="IPR005225">
    <property type="entry name" value="Small_GTP-bd"/>
</dbReference>
<dbReference type="PROSITE" id="PS00301">
    <property type="entry name" value="G_TR_1"/>
    <property type="match status" value="1"/>
</dbReference>
<dbReference type="PRINTS" id="PR00315">
    <property type="entry name" value="ELONGATNFCT"/>
</dbReference>
<evidence type="ECO:0000256" key="2">
    <source>
        <dbReference type="ARBA" id="ARBA00022741"/>
    </source>
</evidence>
<feature type="binding site" evidence="6">
    <location>
        <begin position="14"/>
        <end position="19"/>
    </location>
    <ligand>
        <name>GTP</name>
        <dbReference type="ChEBI" id="CHEBI:37565"/>
    </ligand>
</feature>
<comment type="caution">
    <text evidence="8">The sequence shown here is derived from an EMBL/GenBank/DDBJ whole genome shotgun (WGS) entry which is preliminary data.</text>
</comment>
<dbReference type="InterPro" id="IPR035647">
    <property type="entry name" value="EFG_III/V"/>
</dbReference>
<feature type="binding site" evidence="6">
    <location>
        <begin position="131"/>
        <end position="134"/>
    </location>
    <ligand>
        <name>GTP</name>
        <dbReference type="ChEBI" id="CHEBI:37565"/>
    </ligand>
</feature>
<keyword evidence="5 6" id="KW-0342">GTP-binding</keyword>
<dbReference type="InterPro" id="IPR027417">
    <property type="entry name" value="P-loop_NTPase"/>
</dbReference>
<gene>
    <name evidence="6" type="primary">lepA</name>
    <name evidence="8" type="ORF">EJE83_06475</name>
</gene>